<evidence type="ECO:0000256" key="1">
    <source>
        <dbReference type="SAM" id="Phobius"/>
    </source>
</evidence>
<feature type="transmembrane region" description="Helical" evidence="1">
    <location>
        <begin position="67"/>
        <end position="89"/>
    </location>
</feature>
<dbReference type="AlphaFoldDB" id="A0A835YB86"/>
<evidence type="ECO:0000313" key="2">
    <source>
        <dbReference type="EMBL" id="KAG2495710.1"/>
    </source>
</evidence>
<accession>A0A835YB86</accession>
<dbReference type="Gene3D" id="3.40.50.1820">
    <property type="entry name" value="alpha/beta hydrolase"/>
    <property type="match status" value="1"/>
</dbReference>
<keyword evidence="3" id="KW-1185">Reference proteome</keyword>
<proteinExistence type="predicted"/>
<comment type="caution">
    <text evidence="2">The sequence shown here is derived from an EMBL/GenBank/DDBJ whole genome shotgun (WGS) entry which is preliminary data.</text>
</comment>
<evidence type="ECO:0000313" key="3">
    <source>
        <dbReference type="Proteomes" id="UP000612055"/>
    </source>
</evidence>
<sequence length="616" mass="64577">MLWAWHCPERVVPFVVATLGSSSFVGPALDRLMPSQPALPLRLLLLIVVGAVLGRAAPALLPVSLLPVFLLLALAVPALLALVALFCALEHWRRQGNARLPDSVAALLCSRVYGPGPQIETELWASPWRGFALTGAERVMEEGLEARVALYDLCGVEGSAGWLAAQVLALLGAPLRHVVVVIKGTDVRSYSPLFADVNLALSEAKVLRGCQSVLGRPSVAFLGSLRLSVLRALEAQRHPGSLKVAGACRVWVTGHSLGGYLAQRLSWELVAPGGCGGRSGVPLECVAFESPGLLADDLACVRRAFGKTSTALEKLKPRFRVYQVLPNSINMLGSHELSSVWACRLSMDTWEAAYLRSAALAAVNRTLLYVSLYSAIGHLVGAVRAALDAARVAAAARQATSAAAAAQAAAAAAAQAATAAAQQAAARPVPRFASWVASWVPSLMPPGPVKQGAERMAGWVAEWAAPAAAEAAAQQAAAAGVAAASASAATSALGSVCEGVVRAHVLDQQKHLAASLLAAGACAYNVLGVEASHALALHSIDGLIAASVEGPRIRAARMRSWPTLGAPLSFWGVTKRALHKVFVGDMGWRNLVEDRNRLLTERLLAMPGYEPELRDE</sequence>
<reference evidence="2" key="1">
    <citation type="journal article" date="2020" name="bioRxiv">
        <title>Comparative genomics of Chlamydomonas.</title>
        <authorList>
            <person name="Craig R.J."/>
            <person name="Hasan A.R."/>
            <person name="Ness R.W."/>
            <person name="Keightley P.D."/>
        </authorList>
    </citation>
    <scope>NUCLEOTIDE SEQUENCE</scope>
    <source>
        <strain evidence="2">CCAP 11/70</strain>
    </source>
</reference>
<keyword evidence="1" id="KW-0812">Transmembrane</keyword>
<feature type="transmembrane region" description="Helical" evidence="1">
    <location>
        <begin position="41"/>
        <end position="61"/>
    </location>
</feature>
<keyword evidence="1" id="KW-1133">Transmembrane helix</keyword>
<gene>
    <name evidence="2" type="ORF">HYH03_006310</name>
</gene>
<dbReference type="Proteomes" id="UP000612055">
    <property type="component" value="Unassembled WGS sequence"/>
</dbReference>
<keyword evidence="1" id="KW-0472">Membrane</keyword>
<protein>
    <submittedName>
        <fullName evidence="2">Uncharacterized protein</fullName>
    </submittedName>
</protein>
<organism evidence="2 3">
    <name type="scientific">Edaphochlamys debaryana</name>
    <dbReference type="NCBI Taxonomy" id="47281"/>
    <lineage>
        <taxon>Eukaryota</taxon>
        <taxon>Viridiplantae</taxon>
        <taxon>Chlorophyta</taxon>
        <taxon>core chlorophytes</taxon>
        <taxon>Chlorophyceae</taxon>
        <taxon>CS clade</taxon>
        <taxon>Chlamydomonadales</taxon>
        <taxon>Chlamydomonadales incertae sedis</taxon>
        <taxon>Edaphochlamys</taxon>
    </lineage>
</organism>
<dbReference type="EMBL" id="JAEHOE010000023">
    <property type="protein sequence ID" value="KAG2495710.1"/>
    <property type="molecule type" value="Genomic_DNA"/>
</dbReference>
<dbReference type="SUPFAM" id="SSF53474">
    <property type="entry name" value="alpha/beta-Hydrolases"/>
    <property type="match status" value="1"/>
</dbReference>
<name>A0A835YB86_9CHLO</name>
<dbReference type="InterPro" id="IPR029058">
    <property type="entry name" value="AB_hydrolase_fold"/>
</dbReference>